<dbReference type="HOGENOM" id="CLU_2424366_0_0_6"/>
<dbReference type="AlphaFoldDB" id="Q7N578"/>
<evidence type="ECO:0000313" key="2">
    <source>
        <dbReference type="Proteomes" id="UP000002514"/>
    </source>
</evidence>
<dbReference type="EMBL" id="BX571866">
    <property type="protein sequence ID" value="CAE14371.1"/>
    <property type="molecule type" value="Genomic_DNA"/>
</dbReference>
<reference evidence="2" key="1">
    <citation type="journal article" date="2003" name="Nat. Biotechnol.">
        <title>The genome sequence of the entomopathogenic bacterium Photorhabdus luminescens.</title>
        <authorList>
            <person name="Duchaud E."/>
            <person name="Rusniok C."/>
            <person name="Frangeul L."/>
            <person name="Buchrieser C."/>
            <person name="Givaudan A."/>
            <person name="Taourit S."/>
            <person name="Bocs S."/>
            <person name="Boursaux-Eude C."/>
            <person name="Chandler M."/>
            <person name="Charles J.-F."/>
            <person name="Dassa E."/>
            <person name="Derose R."/>
            <person name="Derzelle S."/>
            <person name="Freyssinet G."/>
            <person name="Gaudriault S."/>
            <person name="Medigue C."/>
            <person name="Lanois A."/>
            <person name="Powell K."/>
            <person name="Siguier P."/>
            <person name="Vincent R."/>
            <person name="Wingate V."/>
            <person name="Zouine M."/>
            <person name="Glaser P."/>
            <person name="Boemare N."/>
            <person name="Danchin A."/>
            <person name="Kunst F."/>
        </authorList>
    </citation>
    <scope>NUCLEOTIDE SEQUENCE [LARGE SCALE GENOMIC DNA]</scope>
    <source>
        <strain evidence="2">DSM 15139 / CIP 105565 / TT01</strain>
    </source>
</reference>
<dbReference type="eggNOG" id="ENOG5033649">
    <property type="taxonomic scope" value="Bacteria"/>
</dbReference>
<dbReference type="GeneID" id="48848354"/>
<dbReference type="KEGG" id="plu:plu2078"/>
<keyword evidence="2" id="KW-1185">Reference proteome</keyword>
<gene>
    <name evidence="1" type="ordered locus">plu2078</name>
</gene>
<dbReference type="Proteomes" id="UP000002514">
    <property type="component" value="Chromosome"/>
</dbReference>
<accession>Q7N578</accession>
<sequence>MIVVYGTSQKTHQIYPGEFLIQTTDTDFELTGLAYDTKFNLNHEVKLFYDSNWFEIVPAWRTLPISVTPCMGILPASYYDAVRQAAAHLKK</sequence>
<proteinExistence type="predicted"/>
<dbReference type="RefSeq" id="WP_011146333.1">
    <property type="nucleotide sequence ID" value="NC_005126.1"/>
</dbReference>
<evidence type="ECO:0000313" key="1">
    <source>
        <dbReference type="EMBL" id="CAE14371.1"/>
    </source>
</evidence>
<organism evidence="1 2">
    <name type="scientific">Photorhabdus laumondii subsp. laumondii (strain DSM 15139 / CIP 105565 / TT01)</name>
    <name type="common">Photorhabdus luminescens subsp. laumondii</name>
    <dbReference type="NCBI Taxonomy" id="243265"/>
    <lineage>
        <taxon>Bacteria</taxon>
        <taxon>Pseudomonadati</taxon>
        <taxon>Pseudomonadota</taxon>
        <taxon>Gammaproteobacteria</taxon>
        <taxon>Enterobacterales</taxon>
        <taxon>Morganellaceae</taxon>
        <taxon>Photorhabdus</taxon>
    </lineage>
</organism>
<protein>
    <submittedName>
        <fullName evidence="1">Photorhabdus luminescens subsp. laumondii TTO1 complete genome segment 8/17</fullName>
    </submittedName>
</protein>
<name>Q7N578_PHOLL</name>